<dbReference type="EMBL" id="SDWT01000003">
    <property type="protein sequence ID" value="RYB91154.1"/>
    <property type="molecule type" value="Genomic_DNA"/>
</dbReference>
<organism evidence="5 6">
    <name type="scientific">Nocardioides oleivorans</name>
    <dbReference type="NCBI Taxonomy" id="273676"/>
    <lineage>
        <taxon>Bacteria</taxon>
        <taxon>Bacillati</taxon>
        <taxon>Actinomycetota</taxon>
        <taxon>Actinomycetes</taxon>
        <taxon>Propionibacteriales</taxon>
        <taxon>Nocardioidaceae</taxon>
        <taxon>Nocardioides</taxon>
    </lineage>
</organism>
<proteinExistence type="inferred from homology"/>
<dbReference type="InterPro" id="IPR050922">
    <property type="entry name" value="LytR/CpsA/Psr_CW_biosynth"/>
</dbReference>
<keyword evidence="3" id="KW-1133">Transmembrane helix</keyword>
<keyword evidence="3" id="KW-0812">Transmembrane</keyword>
<dbReference type="PANTHER" id="PTHR33392">
    <property type="entry name" value="POLYISOPRENYL-TEICHOIC ACID--PEPTIDOGLYCAN TEICHOIC ACID TRANSFERASE TAGU"/>
    <property type="match status" value="1"/>
</dbReference>
<dbReference type="PANTHER" id="PTHR33392:SF6">
    <property type="entry name" value="POLYISOPRENYL-TEICHOIC ACID--PEPTIDOGLYCAN TEICHOIC ACID TRANSFERASE TAGU"/>
    <property type="match status" value="1"/>
</dbReference>
<feature type="compositionally biased region" description="Gly residues" evidence="2">
    <location>
        <begin position="361"/>
        <end position="385"/>
    </location>
</feature>
<comment type="caution">
    <text evidence="5">The sequence shown here is derived from an EMBL/GenBank/DDBJ whole genome shotgun (WGS) entry which is preliminary data.</text>
</comment>
<gene>
    <name evidence="5" type="ORF">EUA93_19735</name>
</gene>
<dbReference type="Gene3D" id="3.40.630.190">
    <property type="entry name" value="LCP protein"/>
    <property type="match status" value="1"/>
</dbReference>
<name>A0A4Q2RT94_9ACTN</name>
<comment type="similarity">
    <text evidence="1">Belongs to the LytR/CpsA/Psr (LCP) family.</text>
</comment>
<feature type="compositionally biased region" description="Basic and acidic residues" evidence="2">
    <location>
        <begin position="85"/>
        <end position="97"/>
    </location>
</feature>
<evidence type="ECO:0000259" key="4">
    <source>
        <dbReference type="Pfam" id="PF03816"/>
    </source>
</evidence>
<evidence type="ECO:0000313" key="5">
    <source>
        <dbReference type="EMBL" id="RYB91154.1"/>
    </source>
</evidence>
<sequence>MPDEPTAPTAPPPPTTRRTRRRTVLRVVLVSALVLALVTGVATYVFVRHLDGNIKTGSLDELGPGRPERQYTGSGKPLNILMMGDDSRDGPGNRIDNESGAGGSDTTILVHLSADRSRAYAVSIPRDSIVDRPECNGGESPAATRVMWNEAFTVGDELCTADQFEQLTDILLDHYVVVDFNGFGQMVEAVNGVPVCVPYDIVDEDNQIFVPQGDPSVLSGDQALDYFRARYVGERLEQNDISRIRRQQEFIGALVRRVKSAGTLARPDRVIRFLEAATKSLRTDEDLGSVTKIARIALQLQDIGLDEVQFVTLPTEYFPVGSELSGKVFWTPDAYRIWDLLNHDEVLPDSLIGDTSVDAEGPGGGRGSSGSGSGGSGSGGSGGSGSEDEPVYGVCA</sequence>
<reference evidence="5 6" key="1">
    <citation type="submission" date="2019-01" db="EMBL/GenBank/DDBJ databases">
        <title>Novel species of Nocardioides.</title>
        <authorList>
            <person name="Liu Q."/>
            <person name="Xin Y.-H."/>
        </authorList>
    </citation>
    <scope>NUCLEOTIDE SEQUENCE [LARGE SCALE GENOMIC DNA]</scope>
    <source>
        <strain evidence="5 6">CGMCC 4.6882</strain>
    </source>
</reference>
<evidence type="ECO:0000256" key="2">
    <source>
        <dbReference type="SAM" id="MobiDB-lite"/>
    </source>
</evidence>
<dbReference type="Proteomes" id="UP000294071">
    <property type="component" value="Unassembled WGS sequence"/>
</dbReference>
<dbReference type="Pfam" id="PF03816">
    <property type="entry name" value="LytR_cpsA_psr"/>
    <property type="match status" value="1"/>
</dbReference>
<keyword evidence="3" id="KW-0472">Membrane</keyword>
<dbReference type="NCBIfam" id="TIGR00350">
    <property type="entry name" value="lytR_cpsA_psr"/>
    <property type="match status" value="1"/>
</dbReference>
<dbReference type="InterPro" id="IPR004474">
    <property type="entry name" value="LytR_CpsA_psr"/>
</dbReference>
<accession>A0A4Q2RT94</accession>
<feature type="transmembrane region" description="Helical" evidence="3">
    <location>
        <begin position="27"/>
        <end position="47"/>
    </location>
</feature>
<feature type="domain" description="Cell envelope-related transcriptional attenuator" evidence="4">
    <location>
        <begin position="104"/>
        <end position="259"/>
    </location>
</feature>
<feature type="region of interest" description="Disordered" evidence="2">
    <location>
        <begin position="352"/>
        <end position="396"/>
    </location>
</feature>
<evidence type="ECO:0000256" key="3">
    <source>
        <dbReference type="SAM" id="Phobius"/>
    </source>
</evidence>
<evidence type="ECO:0000313" key="6">
    <source>
        <dbReference type="Proteomes" id="UP000294071"/>
    </source>
</evidence>
<dbReference type="OrthoDB" id="9782542at2"/>
<keyword evidence="6" id="KW-1185">Reference proteome</keyword>
<dbReference type="AlphaFoldDB" id="A0A4Q2RT94"/>
<feature type="region of interest" description="Disordered" evidence="2">
    <location>
        <begin position="61"/>
        <end position="102"/>
    </location>
</feature>
<protein>
    <submittedName>
        <fullName evidence="5">LytR family transcriptional regulator</fullName>
    </submittedName>
</protein>
<evidence type="ECO:0000256" key="1">
    <source>
        <dbReference type="ARBA" id="ARBA00006068"/>
    </source>
</evidence>